<dbReference type="OrthoDB" id="455481at2"/>
<accession>A0A1E5QFS2</accession>
<protein>
    <recommendedName>
        <fullName evidence="2">DUF3318 domain-containing protein</fullName>
    </recommendedName>
</protein>
<sequence length="203" mass="22590">MNPDPEIRRLLDLMPASGRMLTRLVSKPENASAIAAPFPVPWKPYRPIYINFDLWQRLSRPERDLLLLQVVSWVCGVRWFKPDIYQGLTLAGLVGTASEVLQGDAVGIVTAGSLSAIAAWQVWRNNRQLQLQLEADETALRVAERRGYSKVDAATHLLSAIETAAAIEGRPSLSFIELVRSQNLRAIANLSPVGIPETLRQQR</sequence>
<gene>
    <name evidence="1" type="ORF">BH720_19285</name>
</gene>
<reference evidence="1" key="1">
    <citation type="submission" date="2016-09" db="EMBL/GenBank/DDBJ databases">
        <title>Draft genome of thermotolerant cyanobacterium Desertifilum sp. strain IPPAS B-1220.</title>
        <authorList>
            <person name="Sinetova M.A."/>
            <person name="Bolakhan K."/>
            <person name="Zayadan B.K."/>
            <person name="Mironov K.S."/>
            <person name="Ustinova V."/>
            <person name="Kupriyanova E.V."/>
            <person name="Sidorov R.A."/>
            <person name="Skrypnik A.N."/>
            <person name="Gogoleva N.E."/>
            <person name="Gogolev Y.V."/>
            <person name="Los D.A."/>
        </authorList>
    </citation>
    <scope>NUCLEOTIDE SEQUENCE [LARGE SCALE GENOMIC DNA]</scope>
    <source>
        <strain evidence="1">IPPAS B-1220</strain>
    </source>
</reference>
<comment type="caution">
    <text evidence="1">The sequence shown here is derived from an EMBL/GenBank/DDBJ whole genome shotgun (WGS) entry which is preliminary data.</text>
</comment>
<organism evidence="1">
    <name type="scientific">Desertifilum tharense IPPAS B-1220</name>
    <dbReference type="NCBI Taxonomy" id="1781255"/>
    <lineage>
        <taxon>Bacteria</taxon>
        <taxon>Bacillati</taxon>
        <taxon>Cyanobacteriota</taxon>
        <taxon>Cyanophyceae</taxon>
        <taxon>Desertifilales</taxon>
        <taxon>Desertifilaceae</taxon>
        <taxon>Desertifilum</taxon>
    </lineage>
</organism>
<dbReference type="InterPro" id="IPR021751">
    <property type="entry name" value="DUF3318"/>
</dbReference>
<proteinExistence type="predicted"/>
<dbReference type="STRING" id="1781255.BH720_19285"/>
<evidence type="ECO:0000313" key="1">
    <source>
        <dbReference type="EMBL" id="OEJ73522.1"/>
    </source>
</evidence>
<dbReference type="Pfam" id="PF11780">
    <property type="entry name" value="DUF3318"/>
    <property type="match status" value="1"/>
</dbReference>
<evidence type="ECO:0008006" key="2">
    <source>
        <dbReference type="Google" id="ProtNLM"/>
    </source>
</evidence>
<dbReference type="RefSeq" id="WP_069968993.1">
    <property type="nucleotide sequence ID" value="NZ_CM124774.1"/>
</dbReference>
<name>A0A1E5QFS2_9CYAN</name>
<dbReference type="AlphaFoldDB" id="A0A1E5QFS2"/>
<dbReference type="EMBL" id="MJGC01000088">
    <property type="protein sequence ID" value="OEJ73522.1"/>
    <property type="molecule type" value="Genomic_DNA"/>
</dbReference>